<dbReference type="Gene3D" id="3.20.20.140">
    <property type="entry name" value="Metal-dependent hydrolases"/>
    <property type="match status" value="1"/>
</dbReference>
<dbReference type="OMA" id="GVDCHSW"/>
<dbReference type="SUPFAM" id="SSF51556">
    <property type="entry name" value="Metallo-dependent hydrolases"/>
    <property type="match status" value="1"/>
</dbReference>
<dbReference type="GeneID" id="19462973"/>
<dbReference type="PANTHER" id="PTHR43794:SF11">
    <property type="entry name" value="AMIDOHYDROLASE-RELATED DOMAIN-CONTAINING PROTEIN"/>
    <property type="match status" value="1"/>
</dbReference>
<protein>
    <submittedName>
        <fullName evidence="3">Metallo-dependent hydrolase</fullName>
    </submittedName>
</protein>
<feature type="domain" description="Amidohydrolase-related" evidence="2">
    <location>
        <begin position="251"/>
        <end position="426"/>
    </location>
</feature>
<dbReference type="GO" id="GO:0016810">
    <property type="term" value="F:hydrolase activity, acting on carbon-nitrogen (but not peptide) bonds"/>
    <property type="evidence" value="ECO:0007669"/>
    <property type="project" value="InterPro"/>
</dbReference>
<sequence>MSKPILLVGGTVLVHDQDDHPIPCEKDVVIEGDVITKIEEKVNVELYPDATVIDCKNKIISPGFIDTHHHLWQTQLTGRHGDDSLVDYMATGNLTAFFFTPEDIFWGQLGGALQALNGGTTTVADHAHMNYSGEHTNRATDATIASGIRSVFCYTPTPLVASWDHNGPALNWDILADWVIPYFSELSRKLKVHPLLSLGLAFDGYALVPPHITKSLFETARSLDCQIITTHYARNLLLGEPPSVVKTLYDLDLLSKDCVISHATDATQEDIAMLKEKGASVSCTPVLELQMGLGSPMVCKPELTGNTSLGCDSHSVVRGSMLDQMRAALSNGRGEQVRLLRAAGKFPMQMKPSVEDIFNLATIHGARALGMQNKIGRIDVGLKADIVIWGTTSPSMVCAAIHDPVAAIVTQAGTHDAECVIVGGNIRKNGGRLMATIGKSDSLDSVAQGVNQLSLTSHMGDGKEFEHAVEPTGIEWELVAEKLVKSRAEIESRIAETGYDAKEARTEFMAGFGFDATCLEV</sequence>
<dbReference type="PANTHER" id="PTHR43794">
    <property type="entry name" value="AMINOHYDROLASE SSNA-RELATED"/>
    <property type="match status" value="1"/>
</dbReference>
<dbReference type="InterPro" id="IPR050287">
    <property type="entry name" value="MTA/SAH_deaminase"/>
</dbReference>
<gene>
    <name evidence="3" type="ORF">GLAREA_03918</name>
</gene>
<dbReference type="Gene3D" id="2.30.40.10">
    <property type="entry name" value="Urease, subunit C, domain 1"/>
    <property type="match status" value="1"/>
</dbReference>
<name>S3DG24_GLAL2</name>
<proteinExistence type="predicted"/>
<keyword evidence="4" id="KW-1185">Reference proteome</keyword>
<dbReference type="InterPro" id="IPR032466">
    <property type="entry name" value="Metal_Hydrolase"/>
</dbReference>
<keyword evidence="1 3" id="KW-0378">Hydrolase</keyword>
<reference evidence="3 4" key="1">
    <citation type="journal article" date="2013" name="BMC Genomics">
        <title>Genomics-driven discovery of the pneumocandin biosynthetic gene cluster in the fungus Glarea lozoyensis.</title>
        <authorList>
            <person name="Chen L."/>
            <person name="Yue Q."/>
            <person name="Zhang X."/>
            <person name="Xiang M."/>
            <person name="Wang C."/>
            <person name="Li S."/>
            <person name="Che Y."/>
            <person name="Ortiz-Lopez F.J."/>
            <person name="Bills G.F."/>
            <person name="Liu X."/>
            <person name="An Z."/>
        </authorList>
    </citation>
    <scope>NUCLEOTIDE SEQUENCE [LARGE SCALE GENOMIC DNA]</scope>
    <source>
        <strain evidence="4">ATCC 20868 / MF5171</strain>
    </source>
</reference>
<organism evidence="3 4">
    <name type="scientific">Glarea lozoyensis (strain ATCC 20868 / MF5171)</name>
    <dbReference type="NCBI Taxonomy" id="1116229"/>
    <lineage>
        <taxon>Eukaryota</taxon>
        <taxon>Fungi</taxon>
        <taxon>Dikarya</taxon>
        <taxon>Ascomycota</taxon>
        <taxon>Pezizomycotina</taxon>
        <taxon>Leotiomycetes</taxon>
        <taxon>Helotiales</taxon>
        <taxon>Helotiaceae</taxon>
        <taxon>Glarea</taxon>
    </lineage>
</organism>
<dbReference type="eggNOG" id="KOG3968">
    <property type="taxonomic scope" value="Eukaryota"/>
</dbReference>
<evidence type="ECO:0000256" key="1">
    <source>
        <dbReference type="ARBA" id="ARBA00022801"/>
    </source>
</evidence>
<dbReference type="Pfam" id="PF01979">
    <property type="entry name" value="Amidohydro_1"/>
    <property type="match status" value="2"/>
</dbReference>
<dbReference type="HOGENOM" id="CLU_012358_11_3_1"/>
<accession>S3DG24</accession>
<dbReference type="InterPro" id="IPR011059">
    <property type="entry name" value="Metal-dep_hydrolase_composite"/>
</dbReference>
<dbReference type="RefSeq" id="XP_008082362.1">
    <property type="nucleotide sequence ID" value="XM_008084171.1"/>
</dbReference>
<dbReference type="SUPFAM" id="SSF51338">
    <property type="entry name" value="Composite domain of metallo-dependent hydrolases"/>
    <property type="match status" value="1"/>
</dbReference>
<evidence type="ECO:0000259" key="2">
    <source>
        <dbReference type="Pfam" id="PF01979"/>
    </source>
</evidence>
<dbReference type="AlphaFoldDB" id="S3DG24"/>
<dbReference type="InterPro" id="IPR006680">
    <property type="entry name" value="Amidohydro-rel"/>
</dbReference>
<dbReference type="Proteomes" id="UP000016922">
    <property type="component" value="Unassembled WGS sequence"/>
</dbReference>
<dbReference type="OrthoDB" id="194468at2759"/>
<feature type="domain" description="Amidohydrolase-related" evidence="2">
    <location>
        <begin position="59"/>
        <end position="155"/>
    </location>
</feature>
<dbReference type="KEGG" id="glz:GLAREA_03918"/>
<evidence type="ECO:0000313" key="3">
    <source>
        <dbReference type="EMBL" id="EPE30951.1"/>
    </source>
</evidence>
<dbReference type="EMBL" id="KE145363">
    <property type="protein sequence ID" value="EPE30951.1"/>
    <property type="molecule type" value="Genomic_DNA"/>
</dbReference>
<evidence type="ECO:0000313" key="4">
    <source>
        <dbReference type="Proteomes" id="UP000016922"/>
    </source>
</evidence>